<dbReference type="InterPro" id="IPR029055">
    <property type="entry name" value="Ntn_hydrolases_N"/>
</dbReference>
<feature type="site" description="Cleavage; by autolysis" evidence="3">
    <location>
        <begin position="193"/>
        <end position="194"/>
    </location>
</feature>
<proteinExistence type="inferred from homology"/>
<name>A0A087SWF3_STEMI</name>
<dbReference type="GO" id="GO:0005737">
    <property type="term" value="C:cytoplasm"/>
    <property type="evidence" value="ECO:0007669"/>
    <property type="project" value="TreeGrafter"/>
</dbReference>
<accession>A0A087SWF3</accession>
<evidence type="ECO:0000313" key="4">
    <source>
        <dbReference type="EMBL" id="KFM57192.1"/>
    </source>
</evidence>
<dbReference type="EMBL" id="KK112253">
    <property type="protein sequence ID" value="KFM57192.1"/>
    <property type="molecule type" value="Genomic_DNA"/>
</dbReference>
<dbReference type="InterPro" id="IPR037464">
    <property type="entry name" value="Taspase1"/>
</dbReference>
<reference evidence="4 5" key="1">
    <citation type="submission" date="2013-11" db="EMBL/GenBank/DDBJ databases">
        <title>Genome sequencing of Stegodyphus mimosarum.</title>
        <authorList>
            <person name="Bechsgaard J."/>
        </authorList>
    </citation>
    <scope>NUCLEOTIDE SEQUENCE [LARGE SCALE GENOMIC DNA]</scope>
</reference>
<keyword evidence="5" id="KW-1185">Reference proteome</keyword>
<dbReference type="SUPFAM" id="SSF56235">
    <property type="entry name" value="N-terminal nucleophile aminohydrolases (Ntn hydrolases)"/>
    <property type="match status" value="1"/>
</dbReference>
<comment type="similarity">
    <text evidence="1">Belongs to the Ntn-hydrolase family.</text>
</comment>
<dbReference type="PANTHER" id="PTHR10188:SF8">
    <property type="entry name" value="THREONINE ASPARTASE 1"/>
    <property type="match status" value="1"/>
</dbReference>
<dbReference type="GO" id="GO:0004298">
    <property type="term" value="F:threonine-type endopeptidase activity"/>
    <property type="evidence" value="ECO:0007669"/>
    <property type="project" value="InterPro"/>
</dbReference>
<dbReference type="GO" id="GO:0051604">
    <property type="term" value="P:protein maturation"/>
    <property type="evidence" value="ECO:0007669"/>
    <property type="project" value="TreeGrafter"/>
</dbReference>
<evidence type="ECO:0000313" key="5">
    <source>
        <dbReference type="Proteomes" id="UP000054359"/>
    </source>
</evidence>
<feature type="active site" description="Nucleophile" evidence="2">
    <location>
        <position position="194"/>
    </location>
</feature>
<evidence type="ECO:0000256" key="2">
    <source>
        <dbReference type="PIRSR" id="PIRSR600246-1"/>
    </source>
</evidence>
<dbReference type="Proteomes" id="UP000054359">
    <property type="component" value="Unassembled WGS sequence"/>
</dbReference>
<evidence type="ECO:0000256" key="3">
    <source>
        <dbReference type="PIRSR" id="PIRSR600246-3"/>
    </source>
</evidence>
<organism evidence="4 5">
    <name type="scientific">Stegodyphus mimosarum</name>
    <name type="common">African social velvet spider</name>
    <dbReference type="NCBI Taxonomy" id="407821"/>
    <lineage>
        <taxon>Eukaryota</taxon>
        <taxon>Metazoa</taxon>
        <taxon>Ecdysozoa</taxon>
        <taxon>Arthropoda</taxon>
        <taxon>Chelicerata</taxon>
        <taxon>Arachnida</taxon>
        <taxon>Araneae</taxon>
        <taxon>Araneomorphae</taxon>
        <taxon>Entelegynae</taxon>
        <taxon>Eresoidea</taxon>
        <taxon>Eresidae</taxon>
        <taxon>Stegodyphus</taxon>
    </lineage>
</organism>
<evidence type="ECO:0000256" key="1">
    <source>
        <dbReference type="ARBA" id="ARBA00010872"/>
    </source>
</evidence>
<dbReference type="OrthoDB" id="77601at2759"/>
<dbReference type="Pfam" id="PF01112">
    <property type="entry name" value="Asparaginase_2"/>
    <property type="match status" value="1"/>
</dbReference>
<dbReference type="PANTHER" id="PTHR10188">
    <property type="entry name" value="L-ASPARAGINASE"/>
    <property type="match status" value="1"/>
</dbReference>
<sequence length="366" mass="38880">MPGFVAVHVGAGYHADNLRPLYKKTCKNACKVAVQLLQEECNATEAVSAAVAVLEDCPLTNAGIGSNLSITGNVECDAGIMDGASLNFGSVGALCNIKNPIKVAQNVLEEQNRGLLSHGRIPPCILVGSGALEWAKEHGFCEIDQKQLSTEVSRAIYLKNKSLLKKVIPSEPKSNFISDTLEQRSFGESTLLDTVGAVCVDAFGNVSSAVSSGGLLLKHCGRIGQASVYGSGCWAENSLSTEKPSIACSATGVGEYLIKTVFAKECCQMLCDNVNSLTALPDVFRKKFLDSPYIRTVGQKLAGVLVLKSYSDEGYCELGWAHTTKTMIVGYMNVSGKKPFAVVSAQPEGSRYGESIVGSEKSFKLS</sequence>
<gene>
    <name evidence="4" type="ORF">X975_09313</name>
</gene>
<dbReference type="STRING" id="407821.A0A087SWF3"/>
<dbReference type="Gene3D" id="3.60.20.30">
    <property type="entry name" value="(Glycosyl)asparaginase"/>
    <property type="match status" value="1"/>
</dbReference>
<protein>
    <submittedName>
        <fullName evidence="4">Threonine aspartase 1</fullName>
    </submittedName>
</protein>
<dbReference type="OMA" id="RLWCAFT"/>
<feature type="non-terminal residue" evidence="4">
    <location>
        <position position="366"/>
    </location>
</feature>
<dbReference type="CDD" id="cd04514">
    <property type="entry name" value="Taspase1_like"/>
    <property type="match status" value="1"/>
</dbReference>
<dbReference type="AlphaFoldDB" id="A0A087SWF3"/>
<dbReference type="InterPro" id="IPR000246">
    <property type="entry name" value="Peptidase_T2"/>
</dbReference>